<evidence type="ECO:0000259" key="8">
    <source>
        <dbReference type="Pfam" id="PF17917"/>
    </source>
</evidence>
<keyword evidence="2" id="KW-0548">Nucleotidyltransferase</keyword>
<evidence type="ECO:0000256" key="2">
    <source>
        <dbReference type="ARBA" id="ARBA00022695"/>
    </source>
</evidence>
<keyword evidence="10" id="KW-1185">Reference proteome</keyword>
<reference evidence="9" key="1">
    <citation type="submission" date="2018-05" db="EMBL/GenBank/DDBJ databases">
        <title>Draft genome of Mucuna pruriens seed.</title>
        <authorList>
            <person name="Nnadi N.E."/>
            <person name="Vos R."/>
            <person name="Hasami M.H."/>
            <person name="Devisetty U.K."/>
            <person name="Aguiy J.C."/>
        </authorList>
    </citation>
    <scope>NUCLEOTIDE SEQUENCE [LARGE SCALE GENOMIC DNA]</scope>
    <source>
        <strain evidence="9">JCA_2017</strain>
    </source>
</reference>
<dbReference type="GO" id="GO:0003964">
    <property type="term" value="F:RNA-directed DNA polymerase activity"/>
    <property type="evidence" value="ECO:0007669"/>
    <property type="project" value="UniProtKB-KW"/>
</dbReference>
<feature type="transmembrane region" description="Helical" evidence="7">
    <location>
        <begin position="152"/>
        <end position="181"/>
    </location>
</feature>
<evidence type="ECO:0000256" key="7">
    <source>
        <dbReference type="SAM" id="Phobius"/>
    </source>
</evidence>
<dbReference type="PANTHER" id="PTHR35046:SF9">
    <property type="entry name" value="RNA-DIRECTED DNA POLYMERASE"/>
    <property type="match status" value="1"/>
</dbReference>
<keyword evidence="4" id="KW-0255">Endonuclease</keyword>
<dbReference type="GO" id="GO:0004519">
    <property type="term" value="F:endonuclease activity"/>
    <property type="evidence" value="ECO:0007669"/>
    <property type="project" value="UniProtKB-KW"/>
</dbReference>
<evidence type="ECO:0000256" key="6">
    <source>
        <dbReference type="ARBA" id="ARBA00022918"/>
    </source>
</evidence>
<dbReference type="EMBL" id="QJKJ01003317">
    <property type="protein sequence ID" value="RDX99057.1"/>
    <property type="molecule type" value="Genomic_DNA"/>
</dbReference>
<feature type="transmembrane region" description="Helical" evidence="7">
    <location>
        <begin position="255"/>
        <end position="275"/>
    </location>
</feature>
<dbReference type="PANTHER" id="PTHR35046">
    <property type="entry name" value="ZINC KNUCKLE (CCHC-TYPE) FAMILY PROTEIN"/>
    <property type="match status" value="1"/>
</dbReference>
<organism evidence="9 10">
    <name type="scientific">Mucuna pruriens</name>
    <name type="common">Velvet bean</name>
    <name type="synonym">Dolichos pruriens</name>
    <dbReference type="NCBI Taxonomy" id="157652"/>
    <lineage>
        <taxon>Eukaryota</taxon>
        <taxon>Viridiplantae</taxon>
        <taxon>Streptophyta</taxon>
        <taxon>Embryophyta</taxon>
        <taxon>Tracheophyta</taxon>
        <taxon>Spermatophyta</taxon>
        <taxon>Magnoliopsida</taxon>
        <taxon>eudicotyledons</taxon>
        <taxon>Gunneridae</taxon>
        <taxon>Pentapetalae</taxon>
        <taxon>rosids</taxon>
        <taxon>fabids</taxon>
        <taxon>Fabales</taxon>
        <taxon>Fabaceae</taxon>
        <taxon>Papilionoideae</taxon>
        <taxon>50 kb inversion clade</taxon>
        <taxon>NPAAA clade</taxon>
        <taxon>indigoferoid/millettioid clade</taxon>
        <taxon>Phaseoleae</taxon>
        <taxon>Mucuna</taxon>
    </lineage>
</organism>
<keyword evidence="5" id="KW-0378">Hydrolase</keyword>
<comment type="caution">
    <text evidence="9">The sequence shown here is derived from an EMBL/GenBank/DDBJ whole genome shotgun (WGS) entry which is preliminary data.</text>
</comment>
<keyword evidence="7" id="KW-0472">Membrane</keyword>
<keyword evidence="1" id="KW-0808">Transferase</keyword>
<keyword evidence="3" id="KW-0540">Nuclease</keyword>
<evidence type="ECO:0000256" key="1">
    <source>
        <dbReference type="ARBA" id="ARBA00022679"/>
    </source>
</evidence>
<protein>
    <recommendedName>
        <fullName evidence="8">Reverse transcriptase RNase H-like domain-containing protein</fullName>
    </recommendedName>
</protein>
<accession>A0A371H8D9</accession>
<evidence type="ECO:0000313" key="10">
    <source>
        <dbReference type="Proteomes" id="UP000257109"/>
    </source>
</evidence>
<keyword evidence="7" id="KW-0812">Transmembrane</keyword>
<evidence type="ECO:0000256" key="4">
    <source>
        <dbReference type="ARBA" id="ARBA00022759"/>
    </source>
</evidence>
<name>A0A371H8D9_MUCPR</name>
<gene>
    <name evidence="9" type="ORF">CR513_17948</name>
</gene>
<evidence type="ECO:0000256" key="3">
    <source>
        <dbReference type="ARBA" id="ARBA00022722"/>
    </source>
</evidence>
<feature type="non-terminal residue" evidence="9">
    <location>
        <position position="1"/>
    </location>
</feature>
<dbReference type="Proteomes" id="UP000257109">
    <property type="component" value="Unassembled WGS sequence"/>
</dbReference>
<feature type="transmembrane region" description="Helical" evidence="7">
    <location>
        <begin position="124"/>
        <end position="146"/>
    </location>
</feature>
<proteinExistence type="predicted"/>
<keyword evidence="7" id="KW-1133">Transmembrane helix</keyword>
<keyword evidence="6" id="KW-0695">RNA-directed DNA polymerase</keyword>
<dbReference type="Pfam" id="PF17917">
    <property type="entry name" value="RT_RNaseH"/>
    <property type="match status" value="1"/>
</dbReference>
<evidence type="ECO:0000256" key="5">
    <source>
        <dbReference type="ARBA" id="ARBA00022801"/>
    </source>
</evidence>
<dbReference type="GO" id="GO:0016787">
    <property type="term" value="F:hydrolase activity"/>
    <property type="evidence" value="ECO:0007669"/>
    <property type="project" value="UniProtKB-KW"/>
</dbReference>
<dbReference type="InterPro" id="IPR041373">
    <property type="entry name" value="RT_RNaseH"/>
</dbReference>
<sequence length="287" mass="32425">MRPCQADKGPTVPNKLKILAIHSKRMCQVWQHYLFPREFVVHSDHEALKHLRSKTKLNKREVVRLHGLPRTIMFDRTPSFSVTFGKPYEINRNKASLLNEACGESPTTLILLLGESGELPFHPFLFHCMLTIITTTTTIIAISVIIFTSTTIINVVIADSTIIVIVSSPVINFTVVVVIVLSSDLRLVMSRGIFATPSCIRSFNFNKMICLSYVNMDQLVEDTQKGTKTKERTTLQGSITRARMRRLQEEVLKELGLLLGQGGPIFICTCIAISWNHRFICNKLKAR</sequence>
<evidence type="ECO:0000313" key="9">
    <source>
        <dbReference type="EMBL" id="RDX99057.1"/>
    </source>
</evidence>
<dbReference type="AlphaFoldDB" id="A0A371H8D9"/>
<feature type="domain" description="Reverse transcriptase RNase H-like" evidence="8">
    <location>
        <begin position="17"/>
        <end position="61"/>
    </location>
</feature>